<feature type="transmembrane region" description="Helical" evidence="7">
    <location>
        <begin position="373"/>
        <end position="394"/>
    </location>
</feature>
<organism evidence="9 10">
    <name type="scientific">Aphanomyces astaci</name>
    <name type="common">Crayfish plague agent</name>
    <dbReference type="NCBI Taxonomy" id="112090"/>
    <lineage>
        <taxon>Eukaryota</taxon>
        <taxon>Sar</taxon>
        <taxon>Stramenopiles</taxon>
        <taxon>Oomycota</taxon>
        <taxon>Saprolegniomycetes</taxon>
        <taxon>Saprolegniales</taxon>
        <taxon>Verrucalvaceae</taxon>
        <taxon>Aphanomyces</taxon>
    </lineage>
</organism>
<evidence type="ECO:0000256" key="6">
    <source>
        <dbReference type="ARBA" id="ARBA00023136"/>
    </source>
</evidence>
<evidence type="ECO:0000256" key="1">
    <source>
        <dbReference type="ARBA" id="ARBA00004651"/>
    </source>
</evidence>
<gene>
    <name evidence="9" type="ORF">B5M09_003177</name>
</gene>
<dbReference type="GO" id="GO:0005886">
    <property type="term" value="C:plasma membrane"/>
    <property type="evidence" value="ECO:0007669"/>
    <property type="project" value="UniProtKB-SubCell"/>
</dbReference>
<dbReference type="PANTHER" id="PTHR42865">
    <property type="entry name" value="PROTON/GLUTAMATE-ASPARTATE SYMPORTER"/>
    <property type="match status" value="1"/>
</dbReference>
<dbReference type="Gene3D" id="1.10.3860.10">
    <property type="entry name" value="Sodium:dicarboxylate symporter"/>
    <property type="match status" value="1"/>
</dbReference>
<dbReference type="PRINTS" id="PR00173">
    <property type="entry name" value="EDTRNSPORT"/>
</dbReference>
<dbReference type="AlphaFoldDB" id="A0A425CZL9"/>
<evidence type="ECO:0000256" key="4">
    <source>
        <dbReference type="ARBA" id="ARBA00022692"/>
    </source>
</evidence>
<feature type="transmembrane region" description="Helical" evidence="7">
    <location>
        <begin position="190"/>
        <end position="212"/>
    </location>
</feature>
<feature type="transmembrane region" description="Helical" evidence="7">
    <location>
        <begin position="331"/>
        <end position="352"/>
    </location>
</feature>
<sequence>MQSGSTVASKYPLYNDVQLYASLIAYFILDHHPSHTVAHRVSMQYSDVSSGESCDEFDSSIHHHQPGGSHHLPPHRPTHAVVSDADAAASIAAQPKETSQRWLNWYMGAPGTFVGTLVGLCIVEGVRVAPAVKRSSQAVMYDIGDAVHTVGALYFRALTFMTLPLAFLTIALSVADMMMSKRMFRVRWKLVGLTLLTTLLAIGQALVAAWLLGSRLDSTKSYEFVMGQATNTTPVVAWQCPNITHPADGLRTTILVAHNVTNDLQCVPSWGPVNGSALDERLFLVTGISSSMFANRTAGQFTFDSMSAEIINTLVNLSPSNMMDMVLSNNVVGLVVFAVFFGQAAAIASSPASDLLDPIQFMRELHAIFKTMLSYVVTCTPLAIVPLFAGPFLTGTQTARDDFPRLGYFILAFAATCTVHVVIVLPAVLFLCTRTNPYKYLYLVRGALVFGLGCSSSSTSLPLAIRLMDGTNSCDRNIARFAGSIGTGINKNGAAMYIVLALVWTIRNAGIDTDLSVLKYGILSACALVASLAVAPVRTGGLAVVLCVFRQVTGLDIVPYSLSFMVIAECIVDPMSTVVNLWGNLVVSRIVAHRSK</sequence>
<dbReference type="Pfam" id="PF00375">
    <property type="entry name" value="SDF"/>
    <property type="match status" value="2"/>
</dbReference>
<name>A0A425CZL9_APHAT</name>
<feature type="transmembrane region" description="Helical" evidence="7">
    <location>
        <begin position="485"/>
        <end position="505"/>
    </location>
</feature>
<protein>
    <recommendedName>
        <fullName evidence="7">Amino acid transporter</fullName>
    </recommendedName>
</protein>
<reference evidence="9" key="1">
    <citation type="submission" date="2018-07" db="EMBL/GenBank/DDBJ databases">
        <title>Annotation of Aphanomyces astaci genome assembly.</title>
        <authorList>
            <person name="Studholme D.J."/>
        </authorList>
    </citation>
    <scope>NUCLEOTIDE SEQUENCE [LARGE SCALE GENOMIC DNA]</scope>
    <source>
        <strain evidence="9">Pc</strain>
    </source>
</reference>
<dbReference type="Proteomes" id="UP000284702">
    <property type="component" value="Unassembled WGS sequence"/>
</dbReference>
<feature type="transmembrane region" description="Helical" evidence="7">
    <location>
        <begin position="406"/>
        <end position="431"/>
    </location>
</feature>
<accession>A0A425CZL9</accession>
<dbReference type="GO" id="GO:0015293">
    <property type="term" value="F:symporter activity"/>
    <property type="evidence" value="ECO:0007669"/>
    <property type="project" value="UniProtKB-UniRule"/>
</dbReference>
<feature type="transmembrane region" description="Helical" evidence="7">
    <location>
        <begin position="153"/>
        <end position="178"/>
    </location>
</feature>
<dbReference type="InterPro" id="IPR036458">
    <property type="entry name" value="Na:dicarbo_symporter_sf"/>
</dbReference>
<keyword evidence="6 7" id="KW-0472">Membrane</keyword>
<keyword evidence="5 7" id="KW-1133">Transmembrane helix</keyword>
<evidence type="ECO:0000313" key="9">
    <source>
        <dbReference type="EMBL" id="RQM22465.1"/>
    </source>
</evidence>
<feature type="transmembrane region" description="Helical" evidence="7">
    <location>
        <begin position="517"/>
        <end position="537"/>
    </location>
</feature>
<dbReference type="InterPro" id="IPR001991">
    <property type="entry name" value="Na-dicarboxylate_symporter"/>
</dbReference>
<keyword evidence="3" id="KW-1003">Cell membrane</keyword>
<comment type="subcellular location">
    <subcellularLocation>
        <location evidence="1">Cell membrane</location>
        <topology evidence="1">Multi-pass membrane protein</topology>
    </subcellularLocation>
    <subcellularLocation>
        <location evidence="7">Membrane</location>
        <topology evidence="7">Multi-pass membrane protein</topology>
    </subcellularLocation>
</comment>
<dbReference type="SUPFAM" id="SSF118215">
    <property type="entry name" value="Proton glutamate symport protein"/>
    <property type="match status" value="2"/>
</dbReference>
<proteinExistence type="inferred from homology"/>
<evidence type="ECO:0000256" key="5">
    <source>
        <dbReference type="ARBA" id="ARBA00022989"/>
    </source>
</evidence>
<evidence type="ECO:0000256" key="8">
    <source>
        <dbReference type="SAM" id="MobiDB-lite"/>
    </source>
</evidence>
<keyword evidence="2 7" id="KW-0813">Transport</keyword>
<keyword evidence="4 7" id="KW-0812">Transmembrane</keyword>
<keyword evidence="7" id="KW-0769">Symport</keyword>
<comment type="caution">
    <text evidence="9">The sequence shown here is derived from an EMBL/GenBank/DDBJ whole genome shotgun (WGS) entry which is preliminary data.</text>
</comment>
<evidence type="ECO:0000256" key="3">
    <source>
        <dbReference type="ARBA" id="ARBA00022475"/>
    </source>
</evidence>
<dbReference type="VEuPathDB" id="FungiDB:H257_02152"/>
<dbReference type="PANTHER" id="PTHR42865:SF7">
    <property type="entry name" value="PROTON_GLUTAMATE-ASPARTATE SYMPORTER"/>
    <property type="match status" value="1"/>
</dbReference>
<feature type="region of interest" description="Disordered" evidence="8">
    <location>
        <begin position="56"/>
        <end position="76"/>
    </location>
</feature>
<dbReference type="EMBL" id="MZMZ02003160">
    <property type="protein sequence ID" value="RQM22465.1"/>
    <property type="molecule type" value="Genomic_DNA"/>
</dbReference>
<keyword evidence="10" id="KW-1185">Reference proteome</keyword>
<evidence type="ECO:0000313" key="10">
    <source>
        <dbReference type="Proteomes" id="UP000284702"/>
    </source>
</evidence>
<comment type="similarity">
    <text evidence="7">Belongs to the dicarboxylate/amino acid:cation symporter (DAACS) (TC 2.A.23) family.</text>
</comment>
<evidence type="ECO:0000256" key="2">
    <source>
        <dbReference type="ARBA" id="ARBA00022448"/>
    </source>
</evidence>
<feature type="transmembrane region" description="Helical" evidence="7">
    <location>
        <begin position="443"/>
        <end position="465"/>
    </location>
</feature>
<evidence type="ECO:0000256" key="7">
    <source>
        <dbReference type="RuleBase" id="RU361216"/>
    </source>
</evidence>